<accession>A0AAD6THW5</accession>
<dbReference type="EMBL" id="JARJCM010000006">
    <property type="protein sequence ID" value="KAJ7044553.1"/>
    <property type="molecule type" value="Genomic_DNA"/>
</dbReference>
<evidence type="ECO:0000313" key="2">
    <source>
        <dbReference type="Proteomes" id="UP001218188"/>
    </source>
</evidence>
<dbReference type="Proteomes" id="UP001218188">
    <property type="component" value="Unassembled WGS sequence"/>
</dbReference>
<name>A0AAD6THW5_9AGAR</name>
<reference evidence="1" key="1">
    <citation type="submission" date="2023-03" db="EMBL/GenBank/DDBJ databases">
        <title>Massive genome expansion in bonnet fungi (Mycena s.s.) driven by repeated elements and novel gene families across ecological guilds.</title>
        <authorList>
            <consortium name="Lawrence Berkeley National Laboratory"/>
            <person name="Harder C.B."/>
            <person name="Miyauchi S."/>
            <person name="Viragh M."/>
            <person name="Kuo A."/>
            <person name="Thoen E."/>
            <person name="Andreopoulos B."/>
            <person name="Lu D."/>
            <person name="Skrede I."/>
            <person name="Drula E."/>
            <person name="Henrissat B."/>
            <person name="Morin E."/>
            <person name="Kohler A."/>
            <person name="Barry K."/>
            <person name="LaButti K."/>
            <person name="Morin E."/>
            <person name="Salamov A."/>
            <person name="Lipzen A."/>
            <person name="Mereny Z."/>
            <person name="Hegedus B."/>
            <person name="Baldrian P."/>
            <person name="Stursova M."/>
            <person name="Weitz H."/>
            <person name="Taylor A."/>
            <person name="Grigoriev I.V."/>
            <person name="Nagy L.G."/>
            <person name="Martin F."/>
            <person name="Kauserud H."/>
        </authorList>
    </citation>
    <scope>NUCLEOTIDE SEQUENCE</scope>
    <source>
        <strain evidence="1">CBHHK200</strain>
    </source>
</reference>
<gene>
    <name evidence="1" type="ORF">C8F04DRAFT_590291</name>
</gene>
<evidence type="ECO:0000313" key="1">
    <source>
        <dbReference type="EMBL" id="KAJ7044553.1"/>
    </source>
</evidence>
<sequence length="90" mass="10730">MSFMKFAAGQMWSCRQSREWLSPLMLGKFTTRFQVDEEIKCDLVRCRFSPAHPKNCFGQSCIRTCWQYRQSPQQYTPHLNKRCEACRKKA</sequence>
<proteinExistence type="predicted"/>
<organism evidence="1 2">
    <name type="scientific">Mycena alexandri</name>
    <dbReference type="NCBI Taxonomy" id="1745969"/>
    <lineage>
        <taxon>Eukaryota</taxon>
        <taxon>Fungi</taxon>
        <taxon>Dikarya</taxon>
        <taxon>Basidiomycota</taxon>
        <taxon>Agaricomycotina</taxon>
        <taxon>Agaricomycetes</taxon>
        <taxon>Agaricomycetidae</taxon>
        <taxon>Agaricales</taxon>
        <taxon>Marasmiineae</taxon>
        <taxon>Mycenaceae</taxon>
        <taxon>Mycena</taxon>
    </lineage>
</organism>
<dbReference type="AlphaFoldDB" id="A0AAD6THW5"/>
<comment type="caution">
    <text evidence="1">The sequence shown here is derived from an EMBL/GenBank/DDBJ whole genome shotgun (WGS) entry which is preliminary data.</text>
</comment>
<keyword evidence="2" id="KW-1185">Reference proteome</keyword>
<protein>
    <submittedName>
        <fullName evidence="1">Uncharacterized protein</fullName>
    </submittedName>
</protein>